<evidence type="ECO:0000256" key="1">
    <source>
        <dbReference type="SAM" id="Phobius"/>
    </source>
</evidence>
<sequence>MGEDGRERRPFRVPVVRRRWPQLGIAAACAAVLVVAAYFVVTTTNGCASGLHRAGPLDECVGVTDGPGEFGLSDGQGGFDSSLRVVQDKIAAENARVRRISREQNKPYVSIAYFSPFTVAKPDTTTIEAVRRGLEGTYVSQLRANADGREEWGGNLPLIQVLLANPGSRSAQWEPVVEQLRQLAEPEENGRLVAVTGLGQSLAGTRDAINRLSQHGIPMVGAIITADKFATDPAAAEAKGLLRVAPPNSAQAGALVKRLEETQLALVVWDRNEDEVFARDLANAYEAAYQQRGGKLVRGEPFDSAQLATANTFPAMVPNICLKRPDVILFAGRLRELKPFLNALSSRSCTELKMRVLITDSVVDVGGDPEIQRSLESGITLEYSQLAAPEAWRAAPQYFSRRSTEYFTPGSTATAVFQQEFPGESIDDGLAIVTFDALGVAITAARRAVHNNKFGEKLPSADGVAAEFDRMSDTGAVDGASGWLSFDTETGRPDSKALLVFRVTKEIGRPVSSVPVVISETGIPYLP</sequence>
<dbReference type="AlphaFoldDB" id="A0A1H3M945"/>
<name>A0A1H3M945_9PSEU</name>
<keyword evidence="3" id="KW-1185">Reference proteome</keyword>
<keyword evidence="1" id="KW-0472">Membrane</keyword>
<protein>
    <submittedName>
        <fullName evidence="2">ABC-type branched-chain amino acid transport system, substrate-binding protein</fullName>
    </submittedName>
</protein>
<dbReference type="Gene3D" id="3.40.50.2300">
    <property type="match status" value="2"/>
</dbReference>
<proteinExistence type="predicted"/>
<dbReference type="OrthoDB" id="3440574at2"/>
<keyword evidence="1" id="KW-1133">Transmembrane helix</keyword>
<dbReference type="RefSeq" id="WP_093271511.1">
    <property type="nucleotide sequence ID" value="NZ_FNOK01000033.1"/>
</dbReference>
<dbReference type="Proteomes" id="UP000199529">
    <property type="component" value="Unassembled WGS sequence"/>
</dbReference>
<dbReference type="EMBL" id="FNOK01000033">
    <property type="protein sequence ID" value="SDY72545.1"/>
    <property type="molecule type" value="Genomic_DNA"/>
</dbReference>
<feature type="transmembrane region" description="Helical" evidence="1">
    <location>
        <begin position="20"/>
        <end position="41"/>
    </location>
</feature>
<reference evidence="3" key="1">
    <citation type="submission" date="2016-10" db="EMBL/GenBank/DDBJ databases">
        <authorList>
            <person name="Varghese N."/>
            <person name="Submissions S."/>
        </authorList>
    </citation>
    <scope>NUCLEOTIDE SEQUENCE [LARGE SCALE GENOMIC DNA]</scope>
    <source>
        <strain evidence="3">CGMCC 4.3530</strain>
    </source>
</reference>
<keyword evidence="1" id="KW-0812">Transmembrane</keyword>
<evidence type="ECO:0000313" key="3">
    <source>
        <dbReference type="Proteomes" id="UP000199529"/>
    </source>
</evidence>
<organism evidence="2 3">
    <name type="scientific">Saccharopolyspora shandongensis</name>
    <dbReference type="NCBI Taxonomy" id="418495"/>
    <lineage>
        <taxon>Bacteria</taxon>
        <taxon>Bacillati</taxon>
        <taxon>Actinomycetota</taxon>
        <taxon>Actinomycetes</taxon>
        <taxon>Pseudonocardiales</taxon>
        <taxon>Pseudonocardiaceae</taxon>
        <taxon>Saccharopolyspora</taxon>
    </lineage>
</organism>
<dbReference type="InterPro" id="IPR028082">
    <property type="entry name" value="Peripla_BP_I"/>
</dbReference>
<accession>A0A1H3M945</accession>
<gene>
    <name evidence="2" type="ORF">SAMN05216215_103386</name>
</gene>
<dbReference type="SUPFAM" id="SSF53822">
    <property type="entry name" value="Periplasmic binding protein-like I"/>
    <property type="match status" value="1"/>
</dbReference>
<dbReference type="STRING" id="418495.SAMN05216215_103386"/>
<evidence type="ECO:0000313" key="2">
    <source>
        <dbReference type="EMBL" id="SDY72545.1"/>
    </source>
</evidence>